<evidence type="ECO:0000313" key="1">
    <source>
        <dbReference type="EMBL" id="GIX99872.1"/>
    </source>
</evidence>
<comment type="caution">
    <text evidence="1">The sequence shown here is derived from an EMBL/GenBank/DDBJ whole genome shotgun (WGS) entry which is preliminary data.</text>
</comment>
<proteinExistence type="predicted"/>
<name>A0AAV4PQF2_9ARAC</name>
<evidence type="ECO:0000313" key="2">
    <source>
        <dbReference type="Proteomes" id="UP001054837"/>
    </source>
</evidence>
<keyword evidence="2" id="KW-1185">Reference proteome</keyword>
<gene>
    <name evidence="1" type="ORF">CDAR_238761</name>
</gene>
<organism evidence="1 2">
    <name type="scientific">Caerostris darwini</name>
    <dbReference type="NCBI Taxonomy" id="1538125"/>
    <lineage>
        <taxon>Eukaryota</taxon>
        <taxon>Metazoa</taxon>
        <taxon>Ecdysozoa</taxon>
        <taxon>Arthropoda</taxon>
        <taxon>Chelicerata</taxon>
        <taxon>Arachnida</taxon>
        <taxon>Araneae</taxon>
        <taxon>Araneomorphae</taxon>
        <taxon>Entelegynae</taxon>
        <taxon>Araneoidea</taxon>
        <taxon>Araneidae</taxon>
        <taxon>Caerostris</taxon>
    </lineage>
</organism>
<sequence length="103" mass="11888">MKRKILFPIPLPDRRECERIIVTTIPPQSSFLVRVCVCANVWFSLANLEEGGDCQTNDPYCIFNPFASLFYRVMSDLNRCLQSPSVKVRRTFYLLSLIIIEIG</sequence>
<accession>A0AAV4PQF2</accession>
<dbReference type="AlphaFoldDB" id="A0AAV4PQF2"/>
<dbReference type="EMBL" id="BPLQ01003353">
    <property type="protein sequence ID" value="GIX99872.1"/>
    <property type="molecule type" value="Genomic_DNA"/>
</dbReference>
<protein>
    <submittedName>
        <fullName evidence="1">Uncharacterized protein</fullName>
    </submittedName>
</protein>
<dbReference type="Proteomes" id="UP001054837">
    <property type="component" value="Unassembled WGS sequence"/>
</dbReference>
<reference evidence="1 2" key="1">
    <citation type="submission" date="2021-06" db="EMBL/GenBank/DDBJ databases">
        <title>Caerostris darwini draft genome.</title>
        <authorList>
            <person name="Kono N."/>
            <person name="Arakawa K."/>
        </authorList>
    </citation>
    <scope>NUCLEOTIDE SEQUENCE [LARGE SCALE GENOMIC DNA]</scope>
</reference>